<organism evidence="1 2">
    <name type="scientific">Haemophilus haemolyticus</name>
    <dbReference type="NCBI Taxonomy" id="726"/>
    <lineage>
        <taxon>Bacteria</taxon>
        <taxon>Pseudomonadati</taxon>
        <taxon>Pseudomonadota</taxon>
        <taxon>Gammaproteobacteria</taxon>
        <taxon>Pasteurellales</taxon>
        <taxon>Pasteurellaceae</taxon>
        <taxon>Haemophilus</taxon>
    </lineage>
</organism>
<dbReference type="Proteomes" id="UP000590599">
    <property type="component" value="Unassembled WGS sequence"/>
</dbReference>
<sequence length="109" mass="12568">MARKSFISSLPKHVVLELNDVIRQHEYGDHESNVAWLKQKGFQVSRSAMHRYTAELKARDGFDGSAGSFKLMADLMAKDSNLDLLYQELGQIEFRKQEILERIRELTGK</sequence>
<protein>
    <submittedName>
        <fullName evidence="1">DUF3486 family protein</fullName>
    </submittedName>
</protein>
<evidence type="ECO:0000313" key="2">
    <source>
        <dbReference type="Proteomes" id="UP000590599"/>
    </source>
</evidence>
<accession>A0A852PT47</accession>
<name>A0A852PT47_HAEHA</name>
<comment type="caution">
    <text evidence="1">The sequence shown here is derived from an EMBL/GenBank/DDBJ whole genome shotgun (WGS) entry which is preliminary data.</text>
</comment>
<dbReference type="EMBL" id="JACBKA010000014">
    <property type="protein sequence ID" value="NYA27610.1"/>
    <property type="molecule type" value="Genomic_DNA"/>
</dbReference>
<dbReference type="AlphaFoldDB" id="A0A852PT47"/>
<dbReference type="Pfam" id="PF11985">
    <property type="entry name" value="Phage_Mu_Gp27"/>
    <property type="match status" value="1"/>
</dbReference>
<proteinExistence type="predicted"/>
<dbReference type="InterPro" id="IPR021874">
    <property type="entry name" value="Phage_Mu_Gp27"/>
</dbReference>
<reference evidence="1 2" key="1">
    <citation type="submission" date="2020-07" db="EMBL/GenBank/DDBJ databases">
        <title>Genus Haemophilus, Bergeys manual.</title>
        <authorList>
            <person name="Noerskov-Lauritsen N."/>
        </authorList>
    </citation>
    <scope>NUCLEOTIDE SEQUENCE [LARGE SCALE GENOMIC DNA]</scope>
    <source>
        <strain evidence="1 2">CCUG30047</strain>
    </source>
</reference>
<dbReference type="RefSeq" id="WP_179227820.1">
    <property type="nucleotide sequence ID" value="NZ_JACBKA010000014.1"/>
</dbReference>
<gene>
    <name evidence="1" type="ORF">HZI69_07150</name>
</gene>
<evidence type="ECO:0000313" key="1">
    <source>
        <dbReference type="EMBL" id="NYA27610.1"/>
    </source>
</evidence>